<protein>
    <submittedName>
        <fullName evidence="2">Uncharacterized protein</fullName>
    </submittedName>
</protein>
<keyword evidence="3" id="KW-1185">Reference proteome</keyword>
<proteinExistence type="predicted"/>
<organism evidence="2 3">
    <name type="scientific">Necator americanus</name>
    <name type="common">Human hookworm</name>
    <dbReference type="NCBI Taxonomy" id="51031"/>
    <lineage>
        <taxon>Eukaryota</taxon>
        <taxon>Metazoa</taxon>
        <taxon>Ecdysozoa</taxon>
        <taxon>Nematoda</taxon>
        <taxon>Chromadorea</taxon>
        <taxon>Rhabditida</taxon>
        <taxon>Rhabditina</taxon>
        <taxon>Rhabditomorpha</taxon>
        <taxon>Strongyloidea</taxon>
        <taxon>Ancylostomatidae</taxon>
        <taxon>Bunostominae</taxon>
        <taxon>Necator</taxon>
    </lineage>
</organism>
<feature type="region of interest" description="Disordered" evidence="1">
    <location>
        <begin position="58"/>
        <end position="80"/>
    </location>
</feature>
<reference evidence="3" key="1">
    <citation type="journal article" date="2014" name="Nat. Genet.">
        <title>Genome of the human hookworm Necator americanus.</title>
        <authorList>
            <person name="Tang Y.T."/>
            <person name="Gao X."/>
            <person name="Rosa B.A."/>
            <person name="Abubucker S."/>
            <person name="Hallsworth-Pepin K."/>
            <person name="Martin J."/>
            <person name="Tyagi R."/>
            <person name="Heizer E."/>
            <person name="Zhang X."/>
            <person name="Bhonagiri-Palsikar V."/>
            <person name="Minx P."/>
            <person name="Warren W.C."/>
            <person name="Wang Q."/>
            <person name="Zhan B."/>
            <person name="Hotez P.J."/>
            <person name="Sternberg P.W."/>
            <person name="Dougall A."/>
            <person name="Gaze S.T."/>
            <person name="Mulvenna J."/>
            <person name="Sotillo J."/>
            <person name="Ranganathan S."/>
            <person name="Rabelo E.M."/>
            <person name="Wilson R.K."/>
            <person name="Felgner P.L."/>
            <person name="Bethony J."/>
            <person name="Hawdon J.M."/>
            <person name="Gasser R.B."/>
            <person name="Loukas A."/>
            <person name="Mitreva M."/>
        </authorList>
    </citation>
    <scope>NUCLEOTIDE SEQUENCE [LARGE SCALE GENOMIC DNA]</scope>
</reference>
<dbReference type="KEGG" id="nai:NECAME_04331"/>
<sequence>MADPAMLIFAIGFVLKTHYMSHCVCQSVSGDDDDLAHLSIPPETRNVTLTRMSRTIRNTRECACPPGPRGDRGPPGPPGLRGFNGWPVGYEHFGMIIFPAHLARHHTNERTKI</sequence>
<accession>W2SV01</accession>
<gene>
    <name evidence="2" type="ORF">NECAME_04331</name>
</gene>
<dbReference type="AlphaFoldDB" id="W2SV01"/>
<name>W2SV01_NECAM</name>
<dbReference type="EMBL" id="KI661155">
    <property type="protein sequence ID" value="ETN73333.1"/>
    <property type="molecule type" value="Genomic_DNA"/>
</dbReference>
<evidence type="ECO:0000256" key="1">
    <source>
        <dbReference type="SAM" id="MobiDB-lite"/>
    </source>
</evidence>
<dbReference type="Proteomes" id="UP000053676">
    <property type="component" value="Unassembled WGS sequence"/>
</dbReference>
<evidence type="ECO:0000313" key="3">
    <source>
        <dbReference type="Proteomes" id="UP000053676"/>
    </source>
</evidence>
<evidence type="ECO:0000313" key="2">
    <source>
        <dbReference type="EMBL" id="ETN73333.1"/>
    </source>
</evidence>